<evidence type="ECO:0000313" key="3">
    <source>
        <dbReference type="Proteomes" id="UP000006732"/>
    </source>
</evidence>
<evidence type="ECO:0000256" key="1">
    <source>
        <dbReference type="SAM" id="MobiDB-lite"/>
    </source>
</evidence>
<dbReference type="EMBL" id="CP000482">
    <property type="protein sequence ID" value="ABK99458.1"/>
    <property type="molecule type" value="Genomic_DNA"/>
</dbReference>
<protein>
    <submittedName>
        <fullName evidence="2">Uncharacterized protein</fullName>
    </submittedName>
</protein>
<dbReference type="Proteomes" id="UP000006732">
    <property type="component" value="Chromosome"/>
</dbReference>
<dbReference type="KEGG" id="ppd:Ppro_1846"/>
<reference evidence="2 3" key="1">
    <citation type="submission" date="2006-10" db="EMBL/GenBank/DDBJ databases">
        <title>Complete sequence of chromosome of Pelobacter propionicus DSM 2379.</title>
        <authorList>
            <consortium name="US DOE Joint Genome Institute"/>
            <person name="Copeland A."/>
            <person name="Lucas S."/>
            <person name="Lapidus A."/>
            <person name="Barry K."/>
            <person name="Detter J.C."/>
            <person name="Glavina del Rio T."/>
            <person name="Hammon N."/>
            <person name="Israni S."/>
            <person name="Dalin E."/>
            <person name="Tice H."/>
            <person name="Pitluck S."/>
            <person name="Saunders E."/>
            <person name="Brettin T."/>
            <person name="Bruce D."/>
            <person name="Han C."/>
            <person name="Tapia R."/>
            <person name="Schmutz J."/>
            <person name="Larimer F."/>
            <person name="Land M."/>
            <person name="Hauser L."/>
            <person name="Kyrpides N."/>
            <person name="Kim E."/>
            <person name="Lovley D."/>
            <person name="Richardson P."/>
        </authorList>
    </citation>
    <scope>NUCLEOTIDE SEQUENCE [LARGE SCALE GENOMIC DNA]</scope>
    <source>
        <strain evidence="3">DSM 2379 / NBRC 103807 / OttBd1</strain>
    </source>
</reference>
<proteinExistence type="predicted"/>
<dbReference type="HOGENOM" id="CLU_2602914_0_0_7"/>
<feature type="region of interest" description="Disordered" evidence="1">
    <location>
        <begin position="56"/>
        <end position="79"/>
    </location>
</feature>
<dbReference type="AlphaFoldDB" id="A1AQ38"/>
<evidence type="ECO:0000313" key="2">
    <source>
        <dbReference type="EMBL" id="ABK99458.1"/>
    </source>
</evidence>
<keyword evidence="3" id="KW-1185">Reference proteome</keyword>
<sequence>MNTGKHFVGISKIKPTFQQSLFSFDGIELDDHRFNVTTINQSLNAFMLQHIIKQKDSAQPSATPAEGGSASASLACEGD</sequence>
<organism evidence="2 3">
    <name type="scientific">Pelobacter propionicus (strain DSM 2379 / NBRC 103807 / OttBd1)</name>
    <dbReference type="NCBI Taxonomy" id="338966"/>
    <lineage>
        <taxon>Bacteria</taxon>
        <taxon>Pseudomonadati</taxon>
        <taxon>Thermodesulfobacteriota</taxon>
        <taxon>Desulfuromonadia</taxon>
        <taxon>Desulfuromonadales</taxon>
        <taxon>Desulfuromonadaceae</taxon>
        <taxon>Pelobacter</taxon>
    </lineage>
</organism>
<accession>A1AQ38</accession>
<gene>
    <name evidence="2" type="ordered locus">Ppro_1846</name>
</gene>
<name>A1AQ38_PELPD</name>